<evidence type="ECO:0000256" key="2">
    <source>
        <dbReference type="SAM" id="SignalP"/>
    </source>
</evidence>
<dbReference type="EMBL" id="CP110432">
    <property type="protein sequence ID" value="WAQ90248.1"/>
    <property type="molecule type" value="Genomic_DNA"/>
</dbReference>
<dbReference type="Proteomes" id="UP001164743">
    <property type="component" value="Chromosome 12A"/>
</dbReference>
<keyword evidence="1" id="KW-1133">Transmembrane helix</keyword>
<keyword evidence="4" id="KW-1185">Reference proteome</keyword>
<evidence type="ECO:0000256" key="1">
    <source>
        <dbReference type="SAM" id="Phobius"/>
    </source>
</evidence>
<protein>
    <submittedName>
        <fullName evidence="3">Uncharacterized protein</fullName>
    </submittedName>
</protein>
<dbReference type="RefSeq" id="XP_053025803.1">
    <property type="nucleotide sequence ID" value="XM_053161824.1"/>
</dbReference>
<keyword evidence="1" id="KW-0812">Transmembrane</keyword>
<keyword evidence="1" id="KW-0472">Membrane</keyword>
<dbReference type="GeneID" id="77802719"/>
<name>A0ABY7CY67_9BASI</name>
<dbReference type="PANTHER" id="PTHR19346:SF4">
    <property type="entry name" value="SUGAR PHOSPHATE TRANSPORTER DOMAIN-CONTAINING PROTEIN"/>
    <property type="match status" value="1"/>
</dbReference>
<accession>A0ABY7CY67</accession>
<proteinExistence type="predicted"/>
<feature type="signal peptide" evidence="2">
    <location>
        <begin position="1"/>
        <end position="24"/>
    </location>
</feature>
<organism evidence="3 4">
    <name type="scientific">Puccinia triticina</name>
    <dbReference type="NCBI Taxonomy" id="208348"/>
    <lineage>
        <taxon>Eukaryota</taxon>
        <taxon>Fungi</taxon>
        <taxon>Dikarya</taxon>
        <taxon>Basidiomycota</taxon>
        <taxon>Pucciniomycotina</taxon>
        <taxon>Pucciniomycetes</taxon>
        <taxon>Pucciniales</taxon>
        <taxon>Pucciniaceae</taxon>
        <taxon>Puccinia</taxon>
    </lineage>
</organism>
<dbReference type="PANTHER" id="PTHR19346">
    <property type="entry name" value="SUGAR PHOSPHATE TRANSPORTER DOMAIN-CONTAINING PROTEIN"/>
    <property type="match status" value="1"/>
</dbReference>
<evidence type="ECO:0000313" key="4">
    <source>
        <dbReference type="Proteomes" id="UP001164743"/>
    </source>
</evidence>
<keyword evidence="2" id="KW-0732">Signal</keyword>
<sequence length="127" mass="13946">MLGLVSLCLLWIPSPLLNWSGIECFEVVKDPVIAWMILGIIFMGVLFNAGFMILIGLWGPVLAVESTLPCSPHHHRQKRPLGSLCTLVLITIVDHTIIGAINSHESDRAVPPFGILSFIDCLSILNF</sequence>
<reference evidence="3" key="1">
    <citation type="submission" date="2022-10" db="EMBL/GenBank/DDBJ databases">
        <title>Puccinia triticina Genome sequencing and assembly.</title>
        <authorList>
            <person name="Li C."/>
        </authorList>
    </citation>
    <scope>NUCLEOTIDE SEQUENCE</scope>
    <source>
        <strain evidence="3">Pt15</strain>
    </source>
</reference>
<feature type="transmembrane region" description="Helical" evidence="1">
    <location>
        <begin position="80"/>
        <end position="101"/>
    </location>
</feature>
<dbReference type="InterPro" id="IPR026505">
    <property type="entry name" value="Solute_c_fam_35_mem_F3/F4"/>
</dbReference>
<evidence type="ECO:0000313" key="3">
    <source>
        <dbReference type="EMBL" id="WAQ90248.1"/>
    </source>
</evidence>
<feature type="transmembrane region" description="Helical" evidence="1">
    <location>
        <begin position="34"/>
        <end position="59"/>
    </location>
</feature>
<feature type="chain" id="PRO_5045936825" evidence="2">
    <location>
        <begin position="25"/>
        <end position="127"/>
    </location>
</feature>
<gene>
    <name evidence="3" type="ORF">PtA15_12A236</name>
</gene>